<keyword evidence="3" id="KW-1185">Reference proteome</keyword>
<evidence type="ECO:0000313" key="3">
    <source>
        <dbReference type="Proteomes" id="UP000078492"/>
    </source>
</evidence>
<keyword evidence="1" id="KW-1133">Transmembrane helix</keyword>
<sequence length="149" mass="14842">MSIGLRSVIDSSLLLLVTFVFIVVLLELFESDKGGRGGGVGTFLLIFEGAGGGGGGGGRAGADVIVGGGGLDGKVLCTGGIFDKVFKGVLKGNLWIKLTGIVRAGIGGGYSCLSGSAGEALLLTPTVASAPFDKLPDEPDVTVKGDMLL</sequence>
<gene>
    <name evidence="2" type="ORF">ALC57_18496</name>
</gene>
<keyword evidence="1" id="KW-0812">Transmembrane</keyword>
<reference evidence="2 3" key="1">
    <citation type="submission" date="2015-09" db="EMBL/GenBank/DDBJ databases">
        <title>Trachymyrmex cornetzi WGS genome.</title>
        <authorList>
            <person name="Nygaard S."/>
            <person name="Hu H."/>
            <person name="Boomsma J."/>
            <person name="Zhang G."/>
        </authorList>
    </citation>
    <scope>NUCLEOTIDE SEQUENCE [LARGE SCALE GENOMIC DNA]</scope>
    <source>
        <strain evidence="2">Tcor2-1</strain>
        <tissue evidence="2">Whole body</tissue>
    </source>
</reference>
<feature type="transmembrane region" description="Helical" evidence="1">
    <location>
        <begin position="12"/>
        <end position="29"/>
    </location>
</feature>
<proteinExistence type="predicted"/>
<protein>
    <submittedName>
        <fullName evidence="2">Uncharacterized protein</fullName>
    </submittedName>
</protein>
<dbReference type="AlphaFoldDB" id="A0A151IRU1"/>
<evidence type="ECO:0000256" key="1">
    <source>
        <dbReference type="SAM" id="Phobius"/>
    </source>
</evidence>
<name>A0A151IRU1_9HYME</name>
<evidence type="ECO:0000313" key="2">
    <source>
        <dbReference type="EMBL" id="KYN09391.1"/>
    </source>
</evidence>
<accession>A0A151IRU1</accession>
<dbReference type="Proteomes" id="UP000078492">
    <property type="component" value="Unassembled WGS sequence"/>
</dbReference>
<dbReference type="EMBL" id="KQ981113">
    <property type="protein sequence ID" value="KYN09391.1"/>
    <property type="molecule type" value="Genomic_DNA"/>
</dbReference>
<keyword evidence="1" id="KW-0472">Membrane</keyword>
<organism evidence="2 3">
    <name type="scientific">Trachymyrmex cornetzi</name>
    <dbReference type="NCBI Taxonomy" id="471704"/>
    <lineage>
        <taxon>Eukaryota</taxon>
        <taxon>Metazoa</taxon>
        <taxon>Ecdysozoa</taxon>
        <taxon>Arthropoda</taxon>
        <taxon>Hexapoda</taxon>
        <taxon>Insecta</taxon>
        <taxon>Pterygota</taxon>
        <taxon>Neoptera</taxon>
        <taxon>Endopterygota</taxon>
        <taxon>Hymenoptera</taxon>
        <taxon>Apocrita</taxon>
        <taxon>Aculeata</taxon>
        <taxon>Formicoidea</taxon>
        <taxon>Formicidae</taxon>
        <taxon>Myrmicinae</taxon>
        <taxon>Trachymyrmex</taxon>
    </lineage>
</organism>